<gene>
    <name evidence="2" type="ORF">GWI33_011739</name>
</gene>
<comment type="caution">
    <text evidence="2">The sequence shown here is derived from an EMBL/GenBank/DDBJ whole genome shotgun (WGS) entry which is preliminary data.</text>
</comment>
<organism evidence="2 3">
    <name type="scientific">Rhynchophorus ferrugineus</name>
    <name type="common">Red palm weevil</name>
    <name type="synonym">Curculio ferrugineus</name>
    <dbReference type="NCBI Taxonomy" id="354439"/>
    <lineage>
        <taxon>Eukaryota</taxon>
        <taxon>Metazoa</taxon>
        <taxon>Ecdysozoa</taxon>
        <taxon>Arthropoda</taxon>
        <taxon>Hexapoda</taxon>
        <taxon>Insecta</taxon>
        <taxon>Pterygota</taxon>
        <taxon>Neoptera</taxon>
        <taxon>Endopterygota</taxon>
        <taxon>Coleoptera</taxon>
        <taxon>Polyphaga</taxon>
        <taxon>Cucujiformia</taxon>
        <taxon>Curculionidae</taxon>
        <taxon>Dryophthorinae</taxon>
        <taxon>Rhynchophorus</taxon>
    </lineage>
</organism>
<proteinExistence type="predicted"/>
<evidence type="ECO:0000313" key="3">
    <source>
        <dbReference type="Proteomes" id="UP000625711"/>
    </source>
</evidence>
<evidence type="ECO:0000256" key="1">
    <source>
        <dbReference type="SAM" id="MobiDB-lite"/>
    </source>
</evidence>
<dbReference type="EMBL" id="JAACXV010010359">
    <property type="protein sequence ID" value="KAF7275450.1"/>
    <property type="molecule type" value="Genomic_DNA"/>
</dbReference>
<reference evidence="2" key="1">
    <citation type="submission" date="2020-08" db="EMBL/GenBank/DDBJ databases">
        <title>Genome sequencing and assembly of the red palm weevil Rhynchophorus ferrugineus.</title>
        <authorList>
            <person name="Dias G.B."/>
            <person name="Bergman C.M."/>
            <person name="Manee M."/>
        </authorList>
    </citation>
    <scope>NUCLEOTIDE SEQUENCE</scope>
    <source>
        <strain evidence="2">AA-2017</strain>
        <tissue evidence="2">Whole larva</tissue>
    </source>
</reference>
<dbReference type="AlphaFoldDB" id="A0A834I6L5"/>
<evidence type="ECO:0000313" key="2">
    <source>
        <dbReference type="EMBL" id="KAF7275450.1"/>
    </source>
</evidence>
<feature type="region of interest" description="Disordered" evidence="1">
    <location>
        <begin position="1"/>
        <end position="63"/>
    </location>
</feature>
<protein>
    <submittedName>
        <fullName evidence="2">Uncharacterized protein</fullName>
    </submittedName>
</protein>
<sequence>MWRSRRPRGRHAEGRPTSEDNATSRTGIVVLTLPPRRHRPDRHGLCPRSKTSGDPLGDPSRRKKSHCVYSACRHGHGIVESMSVCILMLGCQNIPNRT</sequence>
<keyword evidence="3" id="KW-1185">Reference proteome</keyword>
<name>A0A834I6L5_RHYFE</name>
<accession>A0A834I6L5</accession>
<dbReference type="Proteomes" id="UP000625711">
    <property type="component" value="Unassembled WGS sequence"/>
</dbReference>